<dbReference type="EMBL" id="AP035785">
    <property type="protein sequence ID" value="BFO71581.1"/>
    <property type="molecule type" value="Genomic_DNA"/>
</dbReference>
<reference evidence="2" key="1">
    <citation type="submission" date="2024-07" db="EMBL/GenBank/DDBJ databases">
        <title>Complete genome sequence of Prevotella sp. YM-2024 GTC17253.</title>
        <authorList>
            <person name="Hayashi M."/>
            <person name="Muto Y."/>
            <person name="Tanaka K."/>
            <person name="Niwa H."/>
        </authorList>
    </citation>
    <scope>NUCLEOTIDE SEQUENCE</scope>
    <source>
        <strain evidence="2">GTC17253</strain>
    </source>
</reference>
<feature type="domain" description="DUF4369" evidence="1">
    <location>
        <begin position="23"/>
        <end position="114"/>
    </location>
</feature>
<protein>
    <recommendedName>
        <fullName evidence="1">DUF4369 domain-containing protein</fullName>
    </recommendedName>
</protein>
<dbReference type="Pfam" id="PF14289">
    <property type="entry name" value="DUF4369"/>
    <property type="match status" value="1"/>
</dbReference>
<evidence type="ECO:0000259" key="1">
    <source>
        <dbReference type="Pfam" id="PF14289"/>
    </source>
</evidence>
<organism evidence="2">
    <name type="scientific">Prevotella sp. GTC17253</name>
    <dbReference type="NCBI Taxonomy" id="3236793"/>
    <lineage>
        <taxon>Bacteria</taxon>
        <taxon>Pseudomonadati</taxon>
        <taxon>Bacteroidota</taxon>
        <taxon>Bacteroidia</taxon>
        <taxon>Bacteroidales</taxon>
        <taxon>Prevotellaceae</taxon>
        <taxon>Prevotella</taxon>
    </lineage>
</organism>
<dbReference type="InterPro" id="IPR025380">
    <property type="entry name" value="DUF4369"/>
</dbReference>
<gene>
    <name evidence="2" type="ORF">GTC17253_15470</name>
</gene>
<dbReference type="AlphaFoldDB" id="A0AB33IPP5"/>
<proteinExistence type="predicted"/>
<sequence length="183" mass="20435">MKILTLLPVLLLLLFSCGSKPRYRIEGTVTAGIADGQKIYLVPMTGANWGNVDSTYAHNGKFVFEGDTERVSIIRLPIRQRMQAQELLVVTEPGVIKVHLDTNSTTAGTPQNHLMQLWKDITIRRNKASNRYLSANMRHAPKDSIALLKQQADAADSAFYRFMKAAVKKHAGSTAGKFFQQYL</sequence>
<evidence type="ECO:0000313" key="2">
    <source>
        <dbReference type="EMBL" id="BFO71581.1"/>
    </source>
</evidence>
<accession>A0AB33IPP5</accession>
<dbReference type="PROSITE" id="PS51257">
    <property type="entry name" value="PROKAR_LIPOPROTEIN"/>
    <property type="match status" value="1"/>
</dbReference>
<name>A0AB33IPP5_9BACT</name>